<accession>A0A5R9GBP3</accession>
<evidence type="ECO:0000256" key="4">
    <source>
        <dbReference type="ARBA" id="ARBA00023295"/>
    </source>
</evidence>
<keyword evidence="10" id="KW-1185">Reference proteome</keyword>
<dbReference type="Pfam" id="PF00652">
    <property type="entry name" value="Ricin_B_lectin"/>
    <property type="match status" value="1"/>
</dbReference>
<dbReference type="EMBL" id="VCIW01000001">
    <property type="protein sequence ID" value="TLS53877.1"/>
    <property type="molecule type" value="Genomic_DNA"/>
</dbReference>
<dbReference type="InterPro" id="IPR050727">
    <property type="entry name" value="GH43_arabinanases"/>
</dbReference>
<dbReference type="CDD" id="cd00161">
    <property type="entry name" value="beta-trefoil_Ricin-like"/>
    <property type="match status" value="1"/>
</dbReference>
<feature type="site" description="Important for catalytic activity, responsible for pKa modulation of the active site Glu and correct orientation of both the proton donor and substrate" evidence="6">
    <location>
        <position position="168"/>
    </location>
</feature>
<dbReference type="InterPro" id="IPR023296">
    <property type="entry name" value="Glyco_hydro_beta-prop_sf"/>
</dbReference>
<evidence type="ECO:0000256" key="3">
    <source>
        <dbReference type="ARBA" id="ARBA00022801"/>
    </source>
</evidence>
<evidence type="ECO:0000313" key="9">
    <source>
        <dbReference type="EMBL" id="TLS53877.1"/>
    </source>
</evidence>
<dbReference type="Gene3D" id="2.80.10.50">
    <property type="match status" value="1"/>
</dbReference>
<dbReference type="InterPro" id="IPR035992">
    <property type="entry name" value="Ricin_B-like_lectins"/>
</dbReference>
<comment type="similarity">
    <text evidence="2 7">Belongs to the glycosyl hydrolase 43 family.</text>
</comment>
<comment type="pathway">
    <text evidence="1">Glycan metabolism; L-arabinan degradation.</text>
</comment>
<dbReference type="GO" id="GO:0004553">
    <property type="term" value="F:hydrolase activity, hydrolyzing O-glycosyl compounds"/>
    <property type="evidence" value="ECO:0007669"/>
    <property type="project" value="InterPro"/>
</dbReference>
<protein>
    <recommendedName>
        <fullName evidence="8">Ricin B lectin domain-containing protein</fullName>
    </recommendedName>
</protein>
<keyword evidence="4 7" id="KW-0326">Glycosidase</keyword>
<gene>
    <name evidence="9" type="ORF">FE782_00515</name>
</gene>
<dbReference type="PANTHER" id="PTHR43301">
    <property type="entry name" value="ARABINAN ENDO-1,5-ALPHA-L-ARABINOSIDASE"/>
    <property type="match status" value="1"/>
</dbReference>
<evidence type="ECO:0000256" key="6">
    <source>
        <dbReference type="PIRSR" id="PIRSR606710-2"/>
    </source>
</evidence>
<dbReference type="RefSeq" id="WP_138191428.1">
    <property type="nucleotide sequence ID" value="NZ_VCIW01000001.1"/>
</dbReference>
<evidence type="ECO:0000313" key="10">
    <source>
        <dbReference type="Proteomes" id="UP000309676"/>
    </source>
</evidence>
<dbReference type="GO" id="GO:0005975">
    <property type="term" value="P:carbohydrate metabolic process"/>
    <property type="evidence" value="ECO:0007669"/>
    <property type="project" value="InterPro"/>
</dbReference>
<evidence type="ECO:0000256" key="5">
    <source>
        <dbReference type="PIRSR" id="PIRSR606710-1"/>
    </source>
</evidence>
<dbReference type="InterPro" id="IPR000772">
    <property type="entry name" value="Ricin_B_lectin"/>
</dbReference>
<comment type="caution">
    <text evidence="9">The sequence shown here is derived from an EMBL/GenBank/DDBJ whole genome shotgun (WGS) entry which is preliminary data.</text>
</comment>
<organism evidence="9 10">
    <name type="scientific">Paenibacillus antri</name>
    <dbReference type="NCBI Taxonomy" id="2582848"/>
    <lineage>
        <taxon>Bacteria</taxon>
        <taxon>Bacillati</taxon>
        <taxon>Bacillota</taxon>
        <taxon>Bacilli</taxon>
        <taxon>Bacillales</taxon>
        <taxon>Paenibacillaceae</taxon>
        <taxon>Paenibacillus</taxon>
    </lineage>
</organism>
<proteinExistence type="inferred from homology"/>
<feature type="active site" description="Proton acceptor" evidence="5">
    <location>
        <position position="49"/>
    </location>
</feature>
<reference evidence="9 10" key="1">
    <citation type="submission" date="2019-05" db="EMBL/GenBank/DDBJ databases">
        <authorList>
            <person name="Narsing Rao M.P."/>
            <person name="Li W.J."/>
        </authorList>
    </citation>
    <scope>NUCLEOTIDE SEQUENCE [LARGE SCALE GENOMIC DNA]</scope>
    <source>
        <strain evidence="9 10">SYSU_K30003</strain>
    </source>
</reference>
<dbReference type="SUPFAM" id="SSF75005">
    <property type="entry name" value="Arabinanase/levansucrase/invertase"/>
    <property type="match status" value="1"/>
</dbReference>
<name>A0A5R9GBP3_9BACL</name>
<dbReference type="InterPro" id="IPR006710">
    <property type="entry name" value="Glyco_hydro_43"/>
</dbReference>
<evidence type="ECO:0000256" key="7">
    <source>
        <dbReference type="RuleBase" id="RU361187"/>
    </source>
</evidence>
<evidence type="ECO:0000259" key="8">
    <source>
        <dbReference type="Pfam" id="PF00652"/>
    </source>
</evidence>
<dbReference type="SUPFAM" id="SSF50370">
    <property type="entry name" value="Ricin B-like lectins"/>
    <property type="match status" value="1"/>
</dbReference>
<evidence type="ECO:0000256" key="1">
    <source>
        <dbReference type="ARBA" id="ARBA00004834"/>
    </source>
</evidence>
<dbReference type="AlphaFoldDB" id="A0A5R9GBP3"/>
<keyword evidence="3 7" id="KW-0378">Hydrolase</keyword>
<dbReference type="Pfam" id="PF04616">
    <property type="entry name" value="Glyco_hydro_43"/>
    <property type="match status" value="1"/>
</dbReference>
<dbReference type="Proteomes" id="UP000309676">
    <property type="component" value="Unassembled WGS sequence"/>
</dbReference>
<dbReference type="PROSITE" id="PS50231">
    <property type="entry name" value="RICIN_B_LECTIN"/>
    <property type="match status" value="1"/>
</dbReference>
<evidence type="ECO:0000256" key="2">
    <source>
        <dbReference type="ARBA" id="ARBA00009865"/>
    </source>
</evidence>
<feature type="active site" description="Proton donor" evidence="5">
    <location>
        <position position="229"/>
    </location>
</feature>
<dbReference type="OrthoDB" id="9801455at2"/>
<dbReference type="PANTHER" id="PTHR43301:SF3">
    <property type="entry name" value="ARABINAN ENDO-1,5-ALPHA-L-ARABINOSIDASE A-RELATED"/>
    <property type="match status" value="1"/>
</dbReference>
<dbReference type="CDD" id="cd08998">
    <property type="entry name" value="GH43_Arb43a-like"/>
    <property type="match status" value="1"/>
</dbReference>
<dbReference type="Gene3D" id="2.115.10.20">
    <property type="entry name" value="Glycosyl hydrolase domain, family 43"/>
    <property type="match status" value="1"/>
</dbReference>
<feature type="domain" description="Ricin B lectin" evidence="8">
    <location>
        <begin position="378"/>
        <end position="493"/>
    </location>
</feature>
<sequence>MTMRIKRNLLICIMGATLFALLFSSIVFMGGKMTKAAQLPLTGSTNQHDPTLFKDGDTYYISATGGGLYRSNSLNGPWIGIGGVPKAEWTNEVSRGGLWAPHVRKVGDTFYYYYSQSNFGTNDSAIGVKTTKTPGDPSSWTDLGRPIIASGNMSRLTGETHTTMNAIDAAVHQDRNGTWWIVWGSHFDGIYVQQLEEDMVTLVPGTRKLVASRDSERFPVPQPNFNRIEGPAIFERDGYYYLVVAWDWCCRGNGNDNTYKVVIGRSQTIDGPYLDKGGVDMAQGGGSIILNSRTTQEGVTPAGLHRAPGGMDFFIEDGTYYMVYHSYRPQTVLGIREMDWHDHWPYFYEDDGGPYDLRDGAYYKLVNQDGIISDPNTLQNPVAGNRCLTAVNEGNRGNLNVIQSECNDAQEQIWQLEQEYDGFYRLRSTLDDRAYCLTMSNASGADYTDVSLKPCRGGDNPLQQWYFDDTGHGFHRLVVKNANLALEIENENGVIGTAVVGNYRRDGDHQAGNLTQAAKWPPQQWKFTMVAPGDN</sequence>